<dbReference type="Gene3D" id="3.40.50.300">
    <property type="entry name" value="P-loop containing nucleotide triphosphate hydrolases"/>
    <property type="match status" value="1"/>
</dbReference>
<dbReference type="GO" id="GO:0005525">
    <property type="term" value="F:GTP binding"/>
    <property type="evidence" value="ECO:0007669"/>
    <property type="project" value="UniProtKB-KW"/>
</dbReference>
<name>A0A1Q9CYF6_SYMMI</name>
<dbReference type="SMART" id="SM00173">
    <property type="entry name" value="RAS"/>
    <property type="match status" value="1"/>
</dbReference>
<dbReference type="InterPro" id="IPR050227">
    <property type="entry name" value="Rab"/>
</dbReference>
<dbReference type="InterPro" id="IPR027417">
    <property type="entry name" value="P-loop_NTPase"/>
</dbReference>
<reference evidence="5 6" key="1">
    <citation type="submission" date="2016-02" db="EMBL/GenBank/DDBJ databases">
        <title>Genome analysis of coral dinoflagellate symbionts highlights evolutionary adaptations to a symbiotic lifestyle.</title>
        <authorList>
            <person name="Aranda M."/>
            <person name="Li Y."/>
            <person name="Liew Y.J."/>
            <person name="Baumgarten S."/>
            <person name="Simakov O."/>
            <person name="Wilson M."/>
            <person name="Piel J."/>
            <person name="Ashoor H."/>
            <person name="Bougouffa S."/>
            <person name="Bajic V.B."/>
            <person name="Ryu T."/>
            <person name="Ravasi T."/>
            <person name="Bayer T."/>
            <person name="Micklem G."/>
            <person name="Kim H."/>
            <person name="Bhak J."/>
            <person name="Lajeunesse T.C."/>
            <person name="Voolstra C.R."/>
        </authorList>
    </citation>
    <scope>NUCLEOTIDE SEQUENCE [LARGE SCALE GENOMIC DNA]</scope>
    <source>
        <strain evidence="5 6">CCMP2467</strain>
    </source>
</reference>
<protein>
    <submittedName>
        <fullName evidence="5">Ras-related protein Rab-18</fullName>
    </submittedName>
</protein>
<accession>A0A1Q9CYF6</accession>
<dbReference type="PROSITE" id="PS00175">
    <property type="entry name" value="PG_MUTASE"/>
    <property type="match status" value="1"/>
</dbReference>
<keyword evidence="2" id="KW-0342">GTP-binding</keyword>
<dbReference type="SMART" id="SM00855">
    <property type="entry name" value="PGAM"/>
    <property type="match status" value="1"/>
</dbReference>
<evidence type="ECO:0000256" key="2">
    <source>
        <dbReference type="ARBA" id="ARBA00023134"/>
    </source>
</evidence>
<dbReference type="InterPro" id="IPR001806">
    <property type="entry name" value="Small_GTPase"/>
</dbReference>
<dbReference type="OrthoDB" id="9989112at2759"/>
<dbReference type="InterPro" id="IPR013078">
    <property type="entry name" value="His_Pase_superF_clade-1"/>
</dbReference>
<dbReference type="FunFam" id="3.40.50.300:FF:001129">
    <property type="entry name" value="ras-related protein Rab-44 isoform X2"/>
    <property type="match status" value="1"/>
</dbReference>
<dbReference type="SMART" id="SM00174">
    <property type="entry name" value="RHO"/>
    <property type="match status" value="1"/>
</dbReference>
<dbReference type="SUPFAM" id="SSF53254">
    <property type="entry name" value="Phosphoglycerate mutase-like"/>
    <property type="match status" value="1"/>
</dbReference>
<dbReference type="PANTHER" id="PTHR47977">
    <property type="entry name" value="RAS-RELATED PROTEIN RAB"/>
    <property type="match status" value="1"/>
</dbReference>
<organism evidence="5 6">
    <name type="scientific">Symbiodinium microadriaticum</name>
    <name type="common">Dinoflagellate</name>
    <name type="synonym">Zooxanthella microadriatica</name>
    <dbReference type="NCBI Taxonomy" id="2951"/>
    <lineage>
        <taxon>Eukaryota</taxon>
        <taxon>Sar</taxon>
        <taxon>Alveolata</taxon>
        <taxon>Dinophyceae</taxon>
        <taxon>Suessiales</taxon>
        <taxon>Symbiodiniaceae</taxon>
        <taxon>Symbiodinium</taxon>
    </lineage>
</organism>
<keyword evidence="6" id="KW-1185">Reference proteome</keyword>
<keyword evidence="3" id="KW-0449">Lipoprotein</keyword>
<dbReference type="InterPro" id="IPR005225">
    <property type="entry name" value="Small_GTP-bd"/>
</dbReference>
<feature type="region of interest" description="Disordered" evidence="4">
    <location>
        <begin position="142"/>
        <end position="164"/>
    </location>
</feature>
<dbReference type="SMART" id="SM00175">
    <property type="entry name" value="RAB"/>
    <property type="match status" value="1"/>
</dbReference>
<dbReference type="GO" id="GO:0003924">
    <property type="term" value="F:GTPase activity"/>
    <property type="evidence" value="ECO:0007669"/>
    <property type="project" value="InterPro"/>
</dbReference>
<evidence type="ECO:0000256" key="4">
    <source>
        <dbReference type="SAM" id="MobiDB-lite"/>
    </source>
</evidence>
<dbReference type="PROSITE" id="PS51420">
    <property type="entry name" value="RHO"/>
    <property type="match status" value="1"/>
</dbReference>
<dbReference type="Gene3D" id="3.40.50.1240">
    <property type="entry name" value="Phosphoglycerate mutase-like"/>
    <property type="match status" value="1"/>
</dbReference>
<dbReference type="SMART" id="SM00177">
    <property type="entry name" value="ARF"/>
    <property type="match status" value="1"/>
</dbReference>
<evidence type="ECO:0000256" key="3">
    <source>
        <dbReference type="ARBA" id="ARBA00023288"/>
    </source>
</evidence>
<evidence type="ECO:0000313" key="6">
    <source>
        <dbReference type="Proteomes" id="UP000186817"/>
    </source>
</evidence>
<evidence type="ECO:0000313" key="5">
    <source>
        <dbReference type="EMBL" id="OLP87958.1"/>
    </source>
</evidence>
<dbReference type="EMBL" id="LSRX01000833">
    <property type="protein sequence ID" value="OLP87958.1"/>
    <property type="molecule type" value="Genomic_DNA"/>
</dbReference>
<proteinExistence type="predicted"/>
<dbReference type="CDD" id="cd07040">
    <property type="entry name" value="HP"/>
    <property type="match status" value="1"/>
</dbReference>
<evidence type="ECO:0000256" key="1">
    <source>
        <dbReference type="ARBA" id="ARBA00022741"/>
    </source>
</evidence>
<dbReference type="PROSITE" id="PS51421">
    <property type="entry name" value="RAS"/>
    <property type="match status" value="1"/>
</dbReference>
<dbReference type="Pfam" id="PF00300">
    <property type="entry name" value="His_Phos_1"/>
    <property type="match status" value="1"/>
</dbReference>
<dbReference type="InterPro" id="IPR029033">
    <property type="entry name" value="His_PPase_superfam"/>
</dbReference>
<dbReference type="SUPFAM" id="SSF52540">
    <property type="entry name" value="P-loop containing nucleoside triphosphate hydrolases"/>
    <property type="match status" value="1"/>
</dbReference>
<dbReference type="SMART" id="SM00176">
    <property type="entry name" value="RAN"/>
    <property type="match status" value="1"/>
</dbReference>
<gene>
    <name evidence="5" type="primary">rab-18</name>
    <name evidence="5" type="ORF">AK812_SmicGene30751</name>
</gene>
<dbReference type="CDD" id="cd01863">
    <property type="entry name" value="Rab18"/>
    <property type="match status" value="1"/>
</dbReference>
<sequence>MHQTPAQSVRLQHFRSLPLALPLASGLAVAARASAVLRRARNTGRYLNVNDGVAGCCELCSLDRDLTIHHLIPKVHWKRMKKRRQVSGKDEPPTAILCRTCHSKVHRTFTHSELGRNYNTVEALEEAPDLQEYLESRRPWGHAQAAGSKTSVPASRKLTSEACSPSRRPSCWYGHEYSVLRVKASPWQLCRSQEMALTRHGGTPKRPSMAESTHDHLFKLLIIGDSGVGKSSILLRFCDDEFNEKQASTIGVDFKTKFLQVRGKKLKLALWDTAGQERFRTLTSSYYRGAQGIILCYDCTQRSSFEHVKFWQDEVRKYSTNQDAILMLVSNKVDLADQQVTRTEGEEFAFANSMMFIETSAKTRQKQNTRFMLARRTLVSAMATVLAFLTKPPAICPRVFPAVRRFGGKSAETAPAVFLVRHGESTWNLAAKRLDLWTMFRQVDHALTTVGVEQASRLRSSTLTARRNGDVDAEQFLSPQSLVFASPLSRAVATSIVALGLERKITLLPDARELAYPWCGPDSIGAATGSDIAERALQDLSKVDSAYCQPPMAEAAAKMIDASAATGIWWSRFREPKGQMQQRLQNLLSRLRPADSPSPASVLVCHSLLIQRLFKDFASPRMEVDMPELLSQLRASKLQNCGVVKVLLDDNRLISSAQLMFGTKLV</sequence>
<keyword evidence="1" id="KW-0547">Nucleotide-binding</keyword>
<dbReference type="Proteomes" id="UP000186817">
    <property type="component" value="Unassembled WGS sequence"/>
</dbReference>
<dbReference type="Pfam" id="PF00071">
    <property type="entry name" value="Ras"/>
    <property type="match status" value="1"/>
</dbReference>
<comment type="caution">
    <text evidence="5">The sequence shown here is derived from an EMBL/GenBank/DDBJ whole genome shotgun (WGS) entry which is preliminary data.</text>
</comment>
<dbReference type="InterPro" id="IPR001345">
    <property type="entry name" value="PG/BPGM_mutase_AS"/>
</dbReference>
<dbReference type="PRINTS" id="PR00449">
    <property type="entry name" value="RASTRNSFRMNG"/>
</dbReference>
<dbReference type="NCBIfam" id="TIGR00231">
    <property type="entry name" value="small_GTP"/>
    <property type="match status" value="1"/>
</dbReference>
<dbReference type="PROSITE" id="PS51419">
    <property type="entry name" value="RAB"/>
    <property type="match status" value="1"/>
</dbReference>
<dbReference type="AlphaFoldDB" id="A0A1Q9CYF6"/>